<dbReference type="InterPro" id="IPR011009">
    <property type="entry name" value="Kinase-like_dom_sf"/>
</dbReference>
<dbReference type="SUPFAM" id="SSF56112">
    <property type="entry name" value="Protein kinase-like (PK-like)"/>
    <property type="match status" value="1"/>
</dbReference>
<dbReference type="InterPro" id="IPR012877">
    <property type="entry name" value="Dhs-27"/>
</dbReference>
<proteinExistence type="predicted"/>
<dbReference type="PANTHER" id="PTHR23020:SF8">
    <property type="entry name" value="CHK KINASE-LIKE DOMAIN-CONTAINING PROTEIN"/>
    <property type="match status" value="1"/>
</dbReference>
<dbReference type="InterPro" id="IPR015897">
    <property type="entry name" value="CHK_kinase-like"/>
</dbReference>
<dbReference type="Pfam" id="PF07914">
    <property type="entry name" value="DUF1679"/>
    <property type="match status" value="1"/>
</dbReference>
<keyword evidence="3" id="KW-1185">Reference proteome</keyword>
<dbReference type="Gene3D" id="3.90.1200.10">
    <property type="match status" value="1"/>
</dbReference>
<feature type="domain" description="CHK kinase-like" evidence="1">
    <location>
        <begin position="120"/>
        <end position="309"/>
    </location>
</feature>
<dbReference type="Proteomes" id="UP000218231">
    <property type="component" value="Unassembled WGS sequence"/>
</dbReference>
<protein>
    <recommendedName>
        <fullName evidence="1">CHK kinase-like domain-containing protein</fullName>
    </recommendedName>
</protein>
<sequence>MALNLYTAADGLLGTHVTWEDIQTELQDYFKTEATFGDDKSAANLSYGKIASLMNGVDIVEQLRQAGLPTPMAREEENQHLQKTCQKVHNIECDLYEFVKKDNLQTQWMPNVIAMKSFDENNALKGYIVMDYIQSDDVNLSDNVLKAVAKYSAIGNKMDEATVNKFQMKLFSKVFGPMIKEQTKKDAVESLRKFDNGSLADIIDDYEKVYMEAVTVEKITEMDHLAETFGIQQTLVHGDLWSANLMWKKQEHGEMQLKAIVDYQFAHFNCAALDLARLMMSTLSGKDRREHYEEIIETYYKLFIEELGDSSAPFTLEQLKDATNVALPYAGMFIAPVIQPLYEIVSAQNTEDKEPVLERIREKVRCIIEDSTHYYQKYGKTN</sequence>
<organism evidence="2 3">
    <name type="scientific">Diploscapter pachys</name>
    <dbReference type="NCBI Taxonomy" id="2018661"/>
    <lineage>
        <taxon>Eukaryota</taxon>
        <taxon>Metazoa</taxon>
        <taxon>Ecdysozoa</taxon>
        <taxon>Nematoda</taxon>
        <taxon>Chromadorea</taxon>
        <taxon>Rhabditida</taxon>
        <taxon>Rhabditina</taxon>
        <taxon>Rhabditomorpha</taxon>
        <taxon>Rhabditoidea</taxon>
        <taxon>Rhabditidae</taxon>
        <taxon>Diploscapter</taxon>
    </lineage>
</organism>
<accession>A0A2A2L5M3</accession>
<gene>
    <name evidence="2" type="ORF">WR25_00855</name>
</gene>
<comment type="caution">
    <text evidence="2">The sequence shown here is derived from an EMBL/GenBank/DDBJ whole genome shotgun (WGS) entry which is preliminary data.</text>
</comment>
<evidence type="ECO:0000313" key="3">
    <source>
        <dbReference type="Proteomes" id="UP000218231"/>
    </source>
</evidence>
<evidence type="ECO:0000259" key="1">
    <source>
        <dbReference type="SMART" id="SM00587"/>
    </source>
</evidence>
<dbReference type="AlphaFoldDB" id="A0A2A2L5M3"/>
<name>A0A2A2L5M3_9BILA</name>
<evidence type="ECO:0000313" key="2">
    <source>
        <dbReference type="EMBL" id="PAV81444.1"/>
    </source>
</evidence>
<dbReference type="PANTHER" id="PTHR23020">
    <property type="entry name" value="UNCHARACTERIZED NUCLEAR HORMONE RECEPTOR-RELATED"/>
    <property type="match status" value="1"/>
</dbReference>
<dbReference type="InterPro" id="IPR052961">
    <property type="entry name" value="Oxido-Kinase-like_Enzymes"/>
</dbReference>
<dbReference type="SMART" id="SM00587">
    <property type="entry name" value="CHK"/>
    <property type="match status" value="1"/>
</dbReference>
<reference evidence="2 3" key="1">
    <citation type="journal article" date="2017" name="Curr. Biol.">
        <title>Genome architecture and evolution of a unichromosomal asexual nematode.</title>
        <authorList>
            <person name="Fradin H."/>
            <person name="Zegar C."/>
            <person name="Gutwein M."/>
            <person name="Lucas J."/>
            <person name="Kovtun M."/>
            <person name="Corcoran D."/>
            <person name="Baugh L.R."/>
            <person name="Kiontke K."/>
            <person name="Gunsalus K."/>
            <person name="Fitch D.H."/>
            <person name="Piano F."/>
        </authorList>
    </citation>
    <scope>NUCLEOTIDE SEQUENCE [LARGE SCALE GENOMIC DNA]</scope>
    <source>
        <strain evidence="2">PF1309</strain>
    </source>
</reference>
<dbReference type="EMBL" id="LIAE01007172">
    <property type="protein sequence ID" value="PAV81444.1"/>
    <property type="molecule type" value="Genomic_DNA"/>
</dbReference>
<dbReference type="OrthoDB" id="5777157at2759"/>